<evidence type="ECO:0008006" key="5">
    <source>
        <dbReference type="Google" id="ProtNLM"/>
    </source>
</evidence>
<gene>
    <name evidence="3" type="ORF">SAMN05660349_00569</name>
</gene>
<dbReference type="Proteomes" id="UP000190852">
    <property type="component" value="Unassembled WGS sequence"/>
</dbReference>
<evidence type="ECO:0000256" key="2">
    <source>
        <dbReference type="SAM" id="Coils"/>
    </source>
</evidence>
<evidence type="ECO:0000313" key="3">
    <source>
        <dbReference type="EMBL" id="SKB32244.1"/>
    </source>
</evidence>
<dbReference type="PANTHER" id="PTHR37298:SF1">
    <property type="entry name" value="UPF0111 PROTEIN YKAA"/>
    <property type="match status" value="1"/>
</dbReference>
<dbReference type="PANTHER" id="PTHR37298">
    <property type="entry name" value="UPF0111 PROTEIN YKAA"/>
    <property type="match status" value="1"/>
</dbReference>
<keyword evidence="4" id="KW-1185">Reference proteome</keyword>
<evidence type="ECO:0000313" key="4">
    <source>
        <dbReference type="Proteomes" id="UP000190852"/>
    </source>
</evidence>
<dbReference type="AlphaFoldDB" id="A0A1T5ABA7"/>
<reference evidence="4" key="1">
    <citation type="submission" date="2017-02" db="EMBL/GenBank/DDBJ databases">
        <authorList>
            <person name="Varghese N."/>
            <person name="Submissions S."/>
        </authorList>
    </citation>
    <scope>NUCLEOTIDE SEQUENCE [LARGE SCALE GENOMIC DNA]</scope>
    <source>
        <strain evidence="4">DSM 24967</strain>
    </source>
</reference>
<dbReference type="InterPro" id="IPR052912">
    <property type="entry name" value="UPF0111_domain"/>
</dbReference>
<evidence type="ECO:0000256" key="1">
    <source>
        <dbReference type="ARBA" id="ARBA00008591"/>
    </source>
</evidence>
<dbReference type="InterPro" id="IPR018445">
    <property type="entry name" value="Put_Phosphate_transp_reg"/>
</dbReference>
<sequence>MKINTLLSVFAPKDVKFFPLLDEATSILVQSSVLLKELFSTENPERRNELCRLIKAEEVKGDKITKQTFKALNDTFLTPFDREDIHELADILDDVIDVINRCGQKVLLYSPQKLNKNSALLVDIIHKGCIEVQHAVTELQNLKKTDTQLRSHCREIKRLEEEADGIYETAIMSLFKEETSSVELIKMKEITQELEKAVNKINSTGKVIKSILVKYA</sequence>
<dbReference type="Gene3D" id="1.20.58.220">
    <property type="entry name" value="Phosphate transport system protein phou homolog 2, domain 2"/>
    <property type="match status" value="1"/>
</dbReference>
<dbReference type="InterPro" id="IPR038078">
    <property type="entry name" value="PhoU-like_sf"/>
</dbReference>
<dbReference type="Pfam" id="PF01865">
    <property type="entry name" value="PhoU_div"/>
    <property type="match status" value="1"/>
</dbReference>
<protein>
    <recommendedName>
        <fullName evidence="5">TIGR00153 family protein</fullName>
    </recommendedName>
</protein>
<name>A0A1T5ABA7_9BACT</name>
<feature type="coiled-coil region" evidence="2">
    <location>
        <begin position="142"/>
        <end position="169"/>
    </location>
</feature>
<dbReference type="EMBL" id="FUYQ01000003">
    <property type="protein sequence ID" value="SKB32244.1"/>
    <property type="molecule type" value="Genomic_DNA"/>
</dbReference>
<keyword evidence="2" id="KW-0175">Coiled coil</keyword>
<comment type="similarity">
    <text evidence="1">Belongs to the UPF0111 family.</text>
</comment>
<accession>A0A1T5ABA7</accession>
<organism evidence="3 4">
    <name type="scientific">Parabacteroides chartae</name>
    <dbReference type="NCBI Taxonomy" id="1037355"/>
    <lineage>
        <taxon>Bacteria</taxon>
        <taxon>Pseudomonadati</taxon>
        <taxon>Bacteroidota</taxon>
        <taxon>Bacteroidia</taxon>
        <taxon>Bacteroidales</taxon>
        <taxon>Tannerellaceae</taxon>
        <taxon>Parabacteroides</taxon>
    </lineage>
</organism>
<dbReference type="RefSeq" id="WP_079682293.1">
    <property type="nucleotide sequence ID" value="NZ_FUYQ01000003.1"/>
</dbReference>
<proteinExistence type="inferred from homology"/>